<dbReference type="Proteomes" id="UP000635245">
    <property type="component" value="Unassembled WGS sequence"/>
</dbReference>
<dbReference type="RefSeq" id="WP_200318808.1">
    <property type="nucleotide sequence ID" value="NZ_JAENJH010000003.1"/>
</dbReference>
<dbReference type="InterPro" id="IPR049713">
    <property type="entry name" value="Pr6Pr-like"/>
</dbReference>
<feature type="transmembrane region" description="Helical" evidence="1">
    <location>
        <begin position="44"/>
        <end position="67"/>
    </location>
</feature>
<gene>
    <name evidence="2" type="ORF">JHE00_15770</name>
</gene>
<dbReference type="EMBL" id="JAENJH010000003">
    <property type="protein sequence ID" value="MBK1785790.1"/>
    <property type="molecule type" value="Genomic_DNA"/>
</dbReference>
<name>A0A934QT10_9PSEU</name>
<accession>A0A934QT10</accession>
<comment type="caution">
    <text evidence="2">The sequence shown here is derived from an EMBL/GenBank/DDBJ whole genome shotgun (WGS) entry which is preliminary data.</text>
</comment>
<feature type="transmembrane region" description="Helical" evidence="1">
    <location>
        <begin position="99"/>
        <end position="119"/>
    </location>
</feature>
<dbReference type="NCBIfam" id="NF038065">
    <property type="entry name" value="Pr6Pr"/>
    <property type="match status" value="1"/>
</dbReference>
<sequence length="205" mass="22190">MAPRLLRRPHLLTLLRLAGFGLVVSAEVSLIVHLGARFDPVTHFGYFTVLSNVFAALVLLVGAFVPVPGPIRGAAVLYMVVTGIVYAVLLRGVDVGTPLYANQILHVVIPILVAVDWLADPPRARIALRTALWWLVFPLAYLAVTLVRGPILNWYPYPFLDPGQRGYGGVALMSLFVAVIFLVLTWLITTVGNAKRGQSGAAVEA</sequence>
<keyword evidence="1" id="KW-0472">Membrane</keyword>
<reference evidence="2" key="1">
    <citation type="submission" date="2020-12" db="EMBL/GenBank/DDBJ databases">
        <title>Prauserella sp. ASG 168, a novel actinomycete isolated from cave rock.</title>
        <authorList>
            <person name="Suriyachadkun C."/>
        </authorList>
    </citation>
    <scope>NUCLEOTIDE SEQUENCE</scope>
    <source>
        <strain evidence="2">ASG 168</strain>
    </source>
</reference>
<feature type="transmembrane region" description="Helical" evidence="1">
    <location>
        <begin position="74"/>
        <end position="93"/>
    </location>
</feature>
<proteinExistence type="predicted"/>
<keyword evidence="3" id="KW-1185">Reference proteome</keyword>
<evidence type="ECO:0000313" key="2">
    <source>
        <dbReference type="EMBL" id="MBK1785790.1"/>
    </source>
</evidence>
<keyword evidence="1" id="KW-0812">Transmembrane</keyword>
<feature type="transmembrane region" description="Helical" evidence="1">
    <location>
        <begin position="12"/>
        <end position="32"/>
    </location>
</feature>
<evidence type="ECO:0000256" key="1">
    <source>
        <dbReference type="SAM" id="Phobius"/>
    </source>
</evidence>
<protein>
    <submittedName>
        <fullName evidence="2">Pr6Pr family membrane protein</fullName>
    </submittedName>
</protein>
<keyword evidence="1" id="KW-1133">Transmembrane helix</keyword>
<organism evidence="2 3">
    <name type="scientific">Prauserella cavernicola</name>
    <dbReference type="NCBI Taxonomy" id="2800127"/>
    <lineage>
        <taxon>Bacteria</taxon>
        <taxon>Bacillati</taxon>
        <taxon>Actinomycetota</taxon>
        <taxon>Actinomycetes</taxon>
        <taxon>Pseudonocardiales</taxon>
        <taxon>Pseudonocardiaceae</taxon>
        <taxon>Prauserella</taxon>
    </lineage>
</organism>
<feature type="transmembrane region" description="Helical" evidence="1">
    <location>
        <begin position="167"/>
        <end position="188"/>
    </location>
</feature>
<evidence type="ECO:0000313" key="3">
    <source>
        <dbReference type="Proteomes" id="UP000635245"/>
    </source>
</evidence>
<feature type="transmembrane region" description="Helical" evidence="1">
    <location>
        <begin position="131"/>
        <end position="155"/>
    </location>
</feature>
<dbReference type="AlphaFoldDB" id="A0A934QT10"/>